<protein>
    <submittedName>
        <fullName evidence="1">Uncharacterized protein</fullName>
    </submittedName>
</protein>
<evidence type="ECO:0000313" key="2">
    <source>
        <dbReference type="Proteomes" id="UP000663722"/>
    </source>
</evidence>
<dbReference type="EMBL" id="CP061800">
    <property type="protein sequence ID" value="QTA85432.1"/>
    <property type="molecule type" value="Genomic_DNA"/>
</dbReference>
<accession>A0A975BH62</accession>
<proteinExistence type="predicted"/>
<evidence type="ECO:0000313" key="1">
    <source>
        <dbReference type="EMBL" id="QTA85432.1"/>
    </source>
</evidence>
<gene>
    <name evidence="1" type="ORF">dnm_014420</name>
</gene>
<dbReference type="AlphaFoldDB" id="A0A975BH62"/>
<name>A0A975BH62_9BACT</name>
<dbReference type="RefSeq" id="WP_207681499.1">
    <property type="nucleotide sequence ID" value="NZ_CP061800.1"/>
</dbReference>
<sequence length="120" mass="14009">MSYDITIQGNEKHSLHTDLELLKAFIAEMPNMIINGYRGFVYAESDQYWMEIDLDFVNEEGDSILCGEGSEQNKVNCIHSHIPYAFMSEEKAHKYFAVCSYIARYLQWYVYDEQSGQIID</sequence>
<organism evidence="1 2">
    <name type="scientific">Desulfonema magnum</name>
    <dbReference type="NCBI Taxonomy" id="45655"/>
    <lineage>
        <taxon>Bacteria</taxon>
        <taxon>Pseudomonadati</taxon>
        <taxon>Thermodesulfobacteriota</taxon>
        <taxon>Desulfobacteria</taxon>
        <taxon>Desulfobacterales</taxon>
        <taxon>Desulfococcaceae</taxon>
        <taxon>Desulfonema</taxon>
    </lineage>
</organism>
<dbReference type="Proteomes" id="UP000663722">
    <property type="component" value="Chromosome"/>
</dbReference>
<keyword evidence="2" id="KW-1185">Reference proteome</keyword>
<dbReference type="KEGG" id="dmm:dnm_014420"/>
<reference evidence="1" key="1">
    <citation type="journal article" date="2021" name="Microb. Physiol.">
        <title>Proteogenomic Insights into the Physiology of Marine, Sulfate-Reducing, Filamentous Desulfonema limicola and Desulfonema magnum.</title>
        <authorList>
            <person name="Schnaars V."/>
            <person name="Wohlbrand L."/>
            <person name="Scheve S."/>
            <person name="Hinrichs C."/>
            <person name="Reinhardt R."/>
            <person name="Rabus R."/>
        </authorList>
    </citation>
    <scope>NUCLEOTIDE SEQUENCE</scope>
    <source>
        <strain evidence="1">4be13</strain>
    </source>
</reference>